<accession>X2JIL2</accession>
<evidence type="ECO:0000313" key="1">
    <source>
        <dbReference type="EMBL" id="AHN66494.1"/>
    </source>
</evidence>
<sequence length="73" mass="8497">MNNSKEVTLEGFQVHMKEMLDKIFLALDGKEGDINDFVVNIEFNGKHVAMPVHADLFSRLERFIELEIEENEM</sequence>
<protein>
    <submittedName>
        <fullName evidence="1">Uncharacterized protein</fullName>
    </submittedName>
</protein>
<evidence type="ECO:0000313" key="2">
    <source>
        <dbReference type="Proteomes" id="UP000019744"/>
    </source>
</evidence>
<dbReference type="KEGG" id="vg:19487223"/>
<dbReference type="EMBL" id="KJ451625">
    <property type="protein sequence ID" value="AHN66494.1"/>
    <property type="molecule type" value="Genomic_DNA"/>
</dbReference>
<dbReference type="GeneID" id="19487223"/>
<gene>
    <name evidence="1" type="ORF">Bcp1_017</name>
</gene>
<dbReference type="Proteomes" id="UP000019744">
    <property type="component" value="Segment"/>
</dbReference>
<dbReference type="RefSeq" id="YP_009031297.1">
    <property type="nucleotide sequence ID" value="NC_024137.1"/>
</dbReference>
<keyword evidence="2" id="KW-1185">Reference proteome</keyword>
<organism evidence="1 2">
    <name type="scientific">Bacillus phage Bcp1</name>
    <dbReference type="NCBI Taxonomy" id="584892"/>
    <lineage>
        <taxon>Viruses</taxon>
        <taxon>Duplodnaviria</taxon>
        <taxon>Heunggongvirae</taxon>
        <taxon>Uroviricota</taxon>
        <taxon>Caudoviricetes</taxon>
        <taxon>Herelleviridae</taxon>
        <taxon>Bastillevirinae</taxon>
        <taxon>Caeruleovirus</taxon>
        <taxon>Caeruleovirus Bcp1</taxon>
    </lineage>
</organism>
<reference evidence="1 2" key="1">
    <citation type="journal article" date="2014" name="Genome Announc.">
        <title>Complete Genome Sequence of Bacillus cereus Sensu Lato Bacteriophage Bcp1.</title>
        <authorList>
            <person name="Schuch R."/>
            <person name="Pelzek A.J."/>
            <person name="Fazzini M.M."/>
            <person name="Nelson D.C."/>
            <person name="Fischetti V.A."/>
        </authorList>
    </citation>
    <scope>NUCLEOTIDE SEQUENCE [LARGE SCALE GENOMIC DNA]</scope>
</reference>
<name>X2JIL2_9CAUD</name>
<proteinExistence type="predicted"/>